<keyword evidence="6" id="KW-0539">Nucleus</keyword>
<proteinExistence type="inferred from homology"/>
<sequence length="208" mass="24081">EFVFKCGWNSCDKITTTFANLAYHHEAHCADRPRKPKWKPIRKLNVIGRKDKETPSERRPKKEKKKSLDPVYCDQCGKAFKKRFDLVRHMVSHSDEKPFACDQCPYRCKRNKNLRIHMRLHNDERPFLCPTCGKTFRSSSALNHHEKSHGTGTFACSFCNRMFKSQHDLNTHMMRIHSHEAADVGGGHSGTSSLQLPTDIPYGHNFDL</sequence>
<dbReference type="InterPro" id="IPR050527">
    <property type="entry name" value="Snail/Krueppel_Znf"/>
</dbReference>
<keyword evidence="4 8" id="KW-0863">Zinc-finger</keyword>
<dbReference type="OrthoDB" id="8113227at2759"/>
<dbReference type="InterPro" id="IPR013087">
    <property type="entry name" value="Znf_C2H2_type"/>
</dbReference>
<dbReference type="AlphaFoldDB" id="A0A8J2L494"/>
<dbReference type="PROSITE" id="PS50157">
    <property type="entry name" value="ZINC_FINGER_C2H2_2"/>
    <property type="match status" value="5"/>
</dbReference>
<dbReference type="FunFam" id="3.30.160.60:FF:000202">
    <property type="entry name" value="Zinc finger protein 574"/>
    <property type="match status" value="1"/>
</dbReference>
<evidence type="ECO:0000256" key="1">
    <source>
        <dbReference type="ARBA" id="ARBA00004123"/>
    </source>
</evidence>
<protein>
    <recommendedName>
        <fullName evidence="10">C2H2-type domain-containing protein</fullName>
    </recommendedName>
</protein>
<evidence type="ECO:0000313" key="11">
    <source>
        <dbReference type="EMBL" id="CAG7825247.1"/>
    </source>
</evidence>
<keyword evidence="12" id="KW-1185">Reference proteome</keyword>
<dbReference type="SMART" id="SM00355">
    <property type="entry name" value="ZnF_C2H2"/>
    <property type="match status" value="5"/>
</dbReference>
<gene>
    <name evidence="11" type="ORF">AFUS01_LOCUS35370</name>
</gene>
<feature type="domain" description="C2H2-type" evidence="10">
    <location>
        <begin position="4"/>
        <end position="33"/>
    </location>
</feature>
<dbReference type="GO" id="GO:0000981">
    <property type="term" value="F:DNA-binding transcription factor activity, RNA polymerase II-specific"/>
    <property type="evidence" value="ECO:0007669"/>
    <property type="project" value="TreeGrafter"/>
</dbReference>
<dbReference type="PROSITE" id="PS00028">
    <property type="entry name" value="ZINC_FINGER_C2H2_1"/>
    <property type="match status" value="4"/>
</dbReference>
<dbReference type="GO" id="GO:0005634">
    <property type="term" value="C:nucleus"/>
    <property type="evidence" value="ECO:0007669"/>
    <property type="project" value="UniProtKB-SubCell"/>
</dbReference>
<accession>A0A8J2L494</accession>
<dbReference type="Proteomes" id="UP000708208">
    <property type="component" value="Unassembled WGS sequence"/>
</dbReference>
<evidence type="ECO:0000259" key="10">
    <source>
        <dbReference type="PROSITE" id="PS50157"/>
    </source>
</evidence>
<feature type="domain" description="C2H2-type" evidence="10">
    <location>
        <begin position="154"/>
        <end position="182"/>
    </location>
</feature>
<dbReference type="FunFam" id="3.30.160.60:FF:000145">
    <property type="entry name" value="Zinc finger protein 574"/>
    <property type="match status" value="1"/>
</dbReference>
<dbReference type="FunFam" id="3.30.160.60:FF:000100">
    <property type="entry name" value="Zinc finger 45-like"/>
    <property type="match status" value="1"/>
</dbReference>
<evidence type="ECO:0000313" key="12">
    <source>
        <dbReference type="Proteomes" id="UP000708208"/>
    </source>
</evidence>
<dbReference type="GO" id="GO:0000978">
    <property type="term" value="F:RNA polymerase II cis-regulatory region sequence-specific DNA binding"/>
    <property type="evidence" value="ECO:0007669"/>
    <property type="project" value="TreeGrafter"/>
</dbReference>
<feature type="region of interest" description="Disordered" evidence="9">
    <location>
        <begin position="40"/>
        <end position="66"/>
    </location>
</feature>
<comment type="caution">
    <text evidence="11">The sequence shown here is derived from an EMBL/GenBank/DDBJ whole genome shotgun (WGS) entry which is preliminary data.</text>
</comment>
<dbReference type="PANTHER" id="PTHR24388:SF54">
    <property type="entry name" value="PROTEIN ESCARGOT"/>
    <property type="match status" value="1"/>
</dbReference>
<feature type="domain" description="C2H2-type" evidence="10">
    <location>
        <begin position="71"/>
        <end position="98"/>
    </location>
</feature>
<comment type="subcellular location">
    <subcellularLocation>
        <location evidence="1">Nucleus</location>
    </subcellularLocation>
</comment>
<evidence type="ECO:0000256" key="4">
    <source>
        <dbReference type="ARBA" id="ARBA00022771"/>
    </source>
</evidence>
<evidence type="ECO:0000256" key="5">
    <source>
        <dbReference type="ARBA" id="ARBA00022833"/>
    </source>
</evidence>
<keyword evidence="3" id="KW-0677">Repeat</keyword>
<feature type="domain" description="C2H2-type" evidence="10">
    <location>
        <begin position="127"/>
        <end position="149"/>
    </location>
</feature>
<evidence type="ECO:0000256" key="6">
    <source>
        <dbReference type="ARBA" id="ARBA00023242"/>
    </source>
</evidence>
<dbReference type="GO" id="GO:0032502">
    <property type="term" value="P:developmental process"/>
    <property type="evidence" value="ECO:0007669"/>
    <property type="project" value="UniProtKB-ARBA"/>
</dbReference>
<feature type="compositionally biased region" description="Basic and acidic residues" evidence="9">
    <location>
        <begin position="48"/>
        <end position="60"/>
    </location>
</feature>
<organism evidence="11 12">
    <name type="scientific">Allacma fusca</name>
    <dbReference type="NCBI Taxonomy" id="39272"/>
    <lineage>
        <taxon>Eukaryota</taxon>
        <taxon>Metazoa</taxon>
        <taxon>Ecdysozoa</taxon>
        <taxon>Arthropoda</taxon>
        <taxon>Hexapoda</taxon>
        <taxon>Collembola</taxon>
        <taxon>Symphypleona</taxon>
        <taxon>Sminthuridae</taxon>
        <taxon>Allacma</taxon>
    </lineage>
</organism>
<dbReference type="GO" id="GO:0008270">
    <property type="term" value="F:zinc ion binding"/>
    <property type="evidence" value="ECO:0007669"/>
    <property type="project" value="UniProtKB-KW"/>
</dbReference>
<feature type="domain" description="C2H2-type" evidence="10">
    <location>
        <begin position="99"/>
        <end position="126"/>
    </location>
</feature>
<evidence type="ECO:0000256" key="3">
    <source>
        <dbReference type="ARBA" id="ARBA00022737"/>
    </source>
</evidence>
<evidence type="ECO:0000256" key="9">
    <source>
        <dbReference type="SAM" id="MobiDB-lite"/>
    </source>
</evidence>
<feature type="non-terminal residue" evidence="11">
    <location>
        <position position="1"/>
    </location>
</feature>
<dbReference type="PANTHER" id="PTHR24388">
    <property type="entry name" value="ZINC FINGER PROTEIN"/>
    <property type="match status" value="1"/>
</dbReference>
<dbReference type="Pfam" id="PF00096">
    <property type="entry name" value="zf-C2H2"/>
    <property type="match status" value="4"/>
</dbReference>
<feature type="non-terminal residue" evidence="11">
    <location>
        <position position="208"/>
    </location>
</feature>
<keyword evidence="2" id="KW-0479">Metal-binding</keyword>
<comment type="similarity">
    <text evidence="7">Belongs to the snail C2H2-type zinc-finger protein family.</text>
</comment>
<keyword evidence="5" id="KW-0862">Zinc</keyword>
<dbReference type="EMBL" id="CAJVCH010535579">
    <property type="protein sequence ID" value="CAG7825247.1"/>
    <property type="molecule type" value="Genomic_DNA"/>
</dbReference>
<evidence type="ECO:0000256" key="2">
    <source>
        <dbReference type="ARBA" id="ARBA00022723"/>
    </source>
</evidence>
<evidence type="ECO:0000256" key="8">
    <source>
        <dbReference type="PROSITE-ProRule" id="PRU00042"/>
    </source>
</evidence>
<reference evidence="11" key="1">
    <citation type="submission" date="2021-06" db="EMBL/GenBank/DDBJ databases">
        <authorList>
            <person name="Hodson N. C."/>
            <person name="Mongue J. A."/>
            <person name="Jaron S. K."/>
        </authorList>
    </citation>
    <scope>NUCLEOTIDE SEQUENCE</scope>
</reference>
<evidence type="ECO:0000256" key="7">
    <source>
        <dbReference type="ARBA" id="ARBA00037948"/>
    </source>
</evidence>
<name>A0A8J2L494_9HEXA</name>